<dbReference type="GO" id="GO:0046872">
    <property type="term" value="F:metal ion binding"/>
    <property type="evidence" value="ECO:0007669"/>
    <property type="project" value="UniProtKB-UniRule"/>
</dbReference>
<accession>A0A839E121</accession>
<gene>
    <name evidence="11" type="ORF">FHX42_002798</name>
</gene>
<dbReference type="RefSeq" id="WP_328796104.1">
    <property type="nucleotide sequence ID" value="NZ_JACGWZ010000003.1"/>
</dbReference>
<dbReference type="SFLD" id="SFLDF00562">
    <property type="entry name" value="HemN-like__clustered_with_heat"/>
    <property type="match status" value="1"/>
</dbReference>
<dbReference type="InterPro" id="IPR006638">
    <property type="entry name" value="Elp3/MiaA/NifB-like_rSAM"/>
</dbReference>
<reference evidence="11 12" key="1">
    <citation type="submission" date="2020-07" db="EMBL/GenBank/DDBJ databases">
        <title>Sequencing the genomes of 1000 actinobacteria strains.</title>
        <authorList>
            <person name="Klenk H.-P."/>
        </authorList>
    </citation>
    <scope>NUCLEOTIDE SEQUENCE [LARGE SCALE GENOMIC DNA]</scope>
    <source>
        <strain evidence="11 12">DSM 45975</strain>
    </source>
</reference>
<dbReference type="InterPro" id="IPR034505">
    <property type="entry name" value="Coproporphyrinogen-III_oxidase"/>
</dbReference>
<evidence type="ECO:0000256" key="1">
    <source>
        <dbReference type="ARBA" id="ARBA00006100"/>
    </source>
</evidence>
<evidence type="ECO:0000256" key="7">
    <source>
        <dbReference type="ARBA" id="ARBA00023014"/>
    </source>
</evidence>
<evidence type="ECO:0000313" key="12">
    <source>
        <dbReference type="Proteomes" id="UP000569329"/>
    </source>
</evidence>
<evidence type="ECO:0000256" key="2">
    <source>
        <dbReference type="ARBA" id="ARBA00017228"/>
    </source>
</evidence>
<dbReference type="PANTHER" id="PTHR13932:SF5">
    <property type="entry name" value="RADICAL S-ADENOSYL METHIONINE DOMAIN-CONTAINING PROTEIN 1, MITOCHONDRIAL"/>
    <property type="match status" value="1"/>
</dbReference>
<dbReference type="Proteomes" id="UP000569329">
    <property type="component" value="Unassembled WGS sequence"/>
</dbReference>
<dbReference type="NCBIfam" id="TIGR00539">
    <property type="entry name" value="hemN_rel"/>
    <property type="match status" value="1"/>
</dbReference>
<keyword evidence="9" id="KW-0963">Cytoplasm</keyword>
<comment type="subcellular location">
    <subcellularLocation>
        <location evidence="9">Cytoplasm</location>
    </subcellularLocation>
</comment>
<feature type="domain" description="Radical SAM core" evidence="10">
    <location>
        <begin position="23"/>
        <end position="271"/>
    </location>
</feature>
<dbReference type="GO" id="GO:0004109">
    <property type="term" value="F:coproporphyrinogen oxidase activity"/>
    <property type="evidence" value="ECO:0007669"/>
    <property type="project" value="InterPro"/>
</dbReference>
<dbReference type="SUPFAM" id="SSF102114">
    <property type="entry name" value="Radical SAM enzymes"/>
    <property type="match status" value="1"/>
</dbReference>
<dbReference type="PROSITE" id="PS51918">
    <property type="entry name" value="RADICAL_SAM"/>
    <property type="match status" value="1"/>
</dbReference>
<evidence type="ECO:0000313" key="11">
    <source>
        <dbReference type="EMBL" id="MBA8825447.1"/>
    </source>
</evidence>
<keyword evidence="9" id="KW-0004">4Fe-4S</keyword>
<name>A0A839E121_9PSEU</name>
<evidence type="ECO:0000256" key="6">
    <source>
        <dbReference type="ARBA" id="ARBA00023004"/>
    </source>
</evidence>
<dbReference type="CDD" id="cd01335">
    <property type="entry name" value="Radical_SAM"/>
    <property type="match status" value="1"/>
</dbReference>
<organism evidence="11 12">
    <name type="scientific">Halosaccharopolyspora lacisalsi</name>
    <dbReference type="NCBI Taxonomy" id="1000566"/>
    <lineage>
        <taxon>Bacteria</taxon>
        <taxon>Bacillati</taxon>
        <taxon>Actinomycetota</taxon>
        <taxon>Actinomycetes</taxon>
        <taxon>Pseudonocardiales</taxon>
        <taxon>Pseudonocardiaceae</taxon>
        <taxon>Halosaccharopolyspora</taxon>
    </lineage>
</organism>
<dbReference type="SFLD" id="SFLDG01065">
    <property type="entry name" value="anaerobic_coproporphyrinogen-I"/>
    <property type="match status" value="1"/>
</dbReference>
<dbReference type="EMBL" id="JACGWZ010000003">
    <property type="protein sequence ID" value="MBA8825447.1"/>
    <property type="molecule type" value="Genomic_DNA"/>
</dbReference>
<keyword evidence="11" id="KW-0560">Oxidoreductase</keyword>
<dbReference type="InterPro" id="IPR058240">
    <property type="entry name" value="rSAM_sf"/>
</dbReference>
<proteinExistence type="inferred from homology"/>
<dbReference type="SFLD" id="SFLDS00029">
    <property type="entry name" value="Radical_SAM"/>
    <property type="match status" value="1"/>
</dbReference>
<evidence type="ECO:0000256" key="8">
    <source>
        <dbReference type="ARBA" id="ARBA00023186"/>
    </source>
</evidence>
<evidence type="ECO:0000256" key="4">
    <source>
        <dbReference type="ARBA" id="ARBA00022691"/>
    </source>
</evidence>
<keyword evidence="7 9" id="KW-0411">Iron-sulfur</keyword>
<comment type="caution">
    <text evidence="11">The sequence shown here is derived from an EMBL/GenBank/DDBJ whole genome shotgun (WGS) entry which is preliminary data.</text>
</comment>
<evidence type="ECO:0000259" key="10">
    <source>
        <dbReference type="PROSITE" id="PS51918"/>
    </source>
</evidence>
<evidence type="ECO:0000256" key="9">
    <source>
        <dbReference type="RuleBase" id="RU364116"/>
    </source>
</evidence>
<evidence type="ECO:0000256" key="3">
    <source>
        <dbReference type="ARBA" id="ARBA00022617"/>
    </source>
</evidence>
<dbReference type="GO" id="GO:0006779">
    <property type="term" value="P:porphyrin-containing compound biosynthetic process"/>
    <property type="evidence" value="ECO:0007669"/>
    <property type="project" value="InterPro"/>
</dbReference>
<evidence type="ECO:0000256" key="5">
    <source>
        <dbReference type="ARBA" id="ARBA00022723"/>
    </source>
</evidence>
<dbReference type="Pfam" id="PF04055">
    <property type="entry name" value="Radical_SAM"/>
    <property type="match status" value="1"/>
</dbReference>
<dbReference type="GO" id="GO:0051539">
    <property type="term" value="F:4 iron, 4 sulfur cluster binding"/>
    <property type="evidence" value="ECO:0007669"/>
    <property type="project" value="UniProtKB-UniRule"/>
</dbReference>
<keyword evidence="3 9" id="KW-0349">Heme</keyword>
<protein>
    <recommendedName>
        <fullName evidence="2 9">Heme chaperone HemW</fullName>
    </recommendedName>
</protein>
<dbReference type="PANTHER" id="PTHR13932">
    <property type="entry name" value="COPROPORPHYRINIGEN III OXIDASE"/>
    <property type="match status" value="1"/>
</dbReference>
<dbReference type="InterPro" id="IPR004559">
    <property type="entry name" value="HemW-like"/>
</dbReference>
<comment type="function">
    <text evidence="9">Probably acts as a heme chaperone, transferring heme to an unknown acceptor. Binds one molecule of heme per monomer, possibly covalently. Binds 1 [4Fe-4S] cluster. The cluster is coordinated with 3 cysteines and an exchangeable S-adenosyl-L-methionine.</text>
</comment>
<keyword evidence="12" id="KW-1185">Reference proteome</keyword>
<keyword evidence="4 9" id="KW-0949">S-adenosyl-L-methionine</keyword>
<sequence length="408" mass="43352">MSTQPTGDPAPEDGSLPASALTTLGRRPFGVYVHVPFCATRCGYCDFNTYTADELGSSAGFDGWLDGLRAELELGARVLAAGDNPVPAAETVFVGGGTPSLLGADRLGEVLGAIRDTFGLTAGVEVTTESNPESTSPEFFEGLRRAGYTRVSLGMQSAAEHVLRVLERRHTPGRAVEAAQEARAAGFEHVSLDLIYGTPGESTDDLRASLDAVLRAGVDHVSAYSLIVEDGTAMARKVRRGELPMPDEDVLAERYELIDEVLSGAGLGWYEVSNWASGVDARCGHNIGYWQGGDWWGAGPGAHSHVGGVRWWNVKHPARYSTMLGEGKSPAAAREVLDTADQRVERIMLELRLADGLPVEVLDDAGLLAAKQAVADGLLRAEALETGRCVLTDRGRLLADGVVTRLLG</sequence>
<keyword evidence="5 9" id="KW-0479">Metal-binding</keyword>
<comment type="similarity">
    <text evidence="1">Belongs to the anaerobic coproporphyrinogen-III oxidase family. HemW subfamily.</text>
</comment>
<dbReference type="GO" id="GO:0005737">
    <property type="term" value="C:cytoplasm"/>
    <property type="evidence" value="ECO:0007669"/>
    <property type="project" value="UniProtKB-SubCell"/>
</dbReference>
<keyword evidence="8 9" id="KW-0143">Chaperone</keyword>
<dbReference type="SMART" id="SM00729">
    <property type="entry name" value="Elp3"/>
    <property type="match status" value="1"/>
</dbReference>
<dbReference type="Gene3D" id="3.20.20.70">
    <property type="entry name" value="Aldolase class I"/>
    <property type="match status" value="1"/>
</dbReference>
<keyword evidence="6 9" id="KW-0408">Iron</keyword>
<dbReference type="AlphaFoldDB" id="A0A839E121"/>
<dbReference type="InterPro" id="IPR007197">
    <property type="entry name" value="rSAM"/>
</dbReference>
<dbReference type="InterPro" id="IPR013785">
    <property type="entry name" value="Aldolase_TIM"/>
</dbReference>